<proteinExistence type="predicted"/>
<keyword evidence="3" id="KW-1185">Reference proteome</keyword>
<evidence type="ECO:0000259" key="1">
    <source>
        <dbReference type="Pfam" id="PF07002"/>
    </source>
</evidence>
<dbReference type="InterPro" id="IPR010734">
    <property type="entry name" value="Copine_C"/>
</dbReference>
<dbReference type="GO" id="GO:0005634">
    <property type="term" value="C:nucleus"/>
    <property type="evidence" value="ECO:0007669"/>
    <property type="project" value="TreeGrafter"/>
</dbReference>
<organism evidence="2 3">
    <name type="scientific">Rubus argutus</name>
    <name type="common">Southern blackberry</name>
    <dbReference type="NCBI Taxonomy" id="59490"/>
    <lineage>
        <taxon>Eukaryota</taxon>
        <taxon>Viridiplantae</taxon>
        <taxon>Streptophyta</taxon>
        <taxon>Embryophyta</taxon>
        <taxon>Tracheophyta</taxon>
        <taxon>Spermatophyta</taxon>
        <taxon>Magnoliopsida</taxon>
        <taxon>eudicotyledons</taxon>
        <taxon>Gunneridae</taxon>
        <taxon>Pentapetalae</taxon>
        <taxon>rosids</taxon>
        <taxon>fabids</taxon>
        <taxon>Rosales</taxon>
        <taxon>Rosaceae</taxon>
        <taxon>Rosoideae</taxon>
        <taxon>Rosoideae incertae sedis</taxon>
        <taxon>Rubus</taxon>
    </lineage>
</organism>
<sequence length="84" mass="9336">MQVARSVDKMVDAIVAASKFPLSIILVGVGDGPWDMMKEFVDTIPARAFDNFQFVNFNFPLTENPPQYKATIKLNLFGQKGNSP</sequence>
<protein>
    <recommendedName>
        <fullName evidence="1">Copine C-terminal domain-containing protein</fullName>
    </recommendedName>
</protein>
<dbReference type="PANTHER" id="PTHR45751">
    <property type="entry name" value="COPINE FAMILY PROTEIN 1"/>
    <property type="match status" value="1"/>
</dbReference>
<reference evidence="2 3" key="1">
    <citation type="journal article" date="2023" name="G3 (Bethesda)">
        <title>A chromosome-length genome assembly and annotation of blackberry (Rubus argutus, cv. 'Hillquist').</title>
        <authorList>
            <person name="Bruna T."/>
            <person name="Aryal R."/>
            <person name="Dudchenko O."/>
            <person name="Sargent D.J."/>
            <person name="Mead D."/>
            <person name="Buti M."/>
            <person name="Cavallini A."/>
            <person name="Hytonen T."/>
            <person name="Andres J."/>
            <person name="Pham M."/>
            <person name="Weisz D."/>
            <person name="Mascagni F."/>
            <person name="Usai G."/>
            <person name="Natali L."/>
            <person name="Bassil N."/>
            <person name="Fernandez G.E."/>
            <person name="Lomsadze A."/>
            <person name="Armour M."/>
            <person name="Olukolu B."/>
            <person name="Poorten T."/>
            <person name="Britton C."/>
            <person name="Davik J."/>
            <person name="Ashrafi H."/>
            <person name="Aiden E.L."/>
            <person name="Borodovsky M."/>
            <person name="Worthington M."/>
        </authorList>
    </citation>
    <scope>NUCLEOTIDE SEQUENCE [LARGE SCALE GENOMIC DNA]</scope>
    <source>
        <strain evidence="2">PI 553951</strain>
    </source>
</reference>
<dbReference type="PANTHER" id="PTHR45751:SF29">
    <property type="entry name" value="E3 UBIQUITIN-PROTEIN LIGASE RGLG2"/>
    <property type="match status" value="1"/>
</dbReference>
<name>A0AAW1WMH2_RUBAR</name>
<dbReference type="GO" id="GO:0004842">
    <property type="term" value="F:ubiquitin-protein transferase activity"/>
    <property type="evidence" value="ECO:0007669"/>
    <property type="project" value="TreeGrafter"/>
</dbReference>
<dbReference type="AlphaFoldDB" id="A0AAW1WMH2"/>
<dbReference type="Proteomes" id="UP001457282">
    <property type="component" value="Unassembled WGS sequence"/>
</dbReference>
<accession>A0AAW1WMH2</accession>
<comment type="caution">
    <text evidence="2">The sequence shown here is derived from an EMBL/GenBank/DDBJ whole genome shotgun (WGS) entry which is preliminary data.</text>
</comment>
<evidence type="ECO:0000313" key="2">
    <source>
        <dbReference type="EMBL" id="KAK9925338.1"/>
    </source>
</evidence>
<gene>
    <name evidence="2" type="ORF">M0R45_033665</name>
</gene>
<dbReference type="GO" id="GO:0016567">
    <property type="term" value="P:protein ubiquitination"/>
    <property type="evidence" value="ECO:0007669"/>
    <property type="project" value="TreeGrafter"/>
</dbReference>
<dbReference type="EMBL" id="JBEDUW010000006">
    <property type="protein sequence ID" value="KAK9925338.1"/>
    <property type="molecule type" value="Genomic_DNA"/>
</dbReference>
<evidence type="ECO:0000313" key="3">
    <source>
        <dbReference type="Proteomes" id="UP001457282"/>
    </source>
</evidence>
<dbReference type="Pfam" id="PF07002">
    <property type="entry name" value="Copine"/>
    <property type="match status" value="1"/>
</dbReference>
<feature type="domain" description="Copine C-terminal" evidence="1">
    <location>
        <begin position="7"/>
        <end position="59"/>
    </location>
</feature>
<dbReference type="InterPro" id="IPR052079">
    <property type="entry name" value="E3_ligase/Copine_domain"/>
</dbReference>